<dbReference type="AlphaFoldDB" id="A0A812DY81"/>
<dbReference type="Proteomes" id="UP000597762">
    <property type="component" value="Unassembled WGS sequence"/>
</dbReference>
<dbReference type="EMBL" id="CAHIKZ030004404">
    <property type="protein sequence ID" value="CAE1310503.1"/>
    <property type="molecule type" value="Genomic_DNA"/>
</dbReference>
<protein>
    <submittedName>
        <fullName evidence="2">Uncharacterized protein</fullName>
    </submittedName>
</protein>
<organism evidence="2 3">
    <name type="scientific">Acanthosepion pharaonis</name>
    <name type="common">Pharaoh cuttlefish</name>
    <name type="synonym">Sepia pharaonis</name>
    <dbReference type="NCBI Taxonomy" id="158019"/>
    <lineage>
        <taxon>Eukaryota</taxon>
        <taxon>Metazoa</taxon>
        <taxon>Spiralia</taxon>
        <taxon>Lophotrochozoa</taxon>
        <taxon>Mollusca</taxon>
        <taxon>Cephalopoda</taxon>
        <taxon>Coleoidea</taxon>
        <taxon>Decapodiformes</taxon>
        <taxon>Sepiida</taxon>
        <taxon>Sepiina</taxon>
        <taxon>Sepiidae</taxon>
        <taxon>Acanthosepion</taxon>
    </lineage>
</organism>
<evidence type="ECO:0000313" key="3">
    <source>
        <dbReference type="Proteomes" id="UP000597762"/>
    </source>
</evidence>
<sequence>MFSLPPILSFSFVSSIFFLLSSPLSSFLYLSLFIPPLSLYISLFFPLTLLLSSLLLLSHILLCVFFPFTLSLSHQLSVSLFHPYSPQFCFCSPSSSCPSIYLYHYLSICHYASFPNVFLPDLKISFFFFFATYSLIFFTSTLLYGHSFLLFCFSPFFLVFFIFFSVHFYCCFSFLHFSFTFMRPPLCKSRVHNTKMSHMHLAGLFFALMSSYINERCAMSICLWQGLRQSIITTRFAHEWLTSASFHGVLFPNRPSHWVPLCSLTEAGRNRTALNGGK</sequence>
<comment type="caution">
    <text evidence="2">The sequence shown here is derived from an EMBL/GenBank/DDBJ whole genome shotgun (WGS) entry which is preliminary data.</text>
</comment>
<gene>
    <name evidence="2" type="ORF">SPHA_62073</name>
</gene>
<keyword evidence="1" id="KW-0812">Transmembrane</keyword>
<name>A0A812DY81_ACAPH</name>
<keyword evidence="3" id="KW-1185">Reference proteome</keyword>
<evidence type="ECO:0000256" key="1">
    <source>
        <dbReference type="SAM" id="Phobius"/>
    </source>
</evidence>
<feature type="transmembrane region" description="Helical" evidence="1">
    <location>
        <begin position="156"/>
        <end position="177"/>
    </location>
</feature>
<feature type="transmembrane region" description="Helical" evidence="1">
    <location>
        <begin position="6"/>
        <end position="30"/>
    </location>
</feature>
<keyword evidence="1" id="KW-0472">Membrane</keyword>
<accession>A0A812DY81</accession>
<feature type="transmembrane region" description="Helical" evidence="1">
    <location>
        <begin position="37"/>
        <end position="70"/>
    </location>
</feature>
<reference evidence="2" key="1">
    <citation type="submission" date="2021-01" db="EMBL/GenBank/DDBJ databases">
        <authorList>
            <person name="Li R."/>
            <person name="Bekaert M."/>
        </authorList>
    </citation>
    <scope>NUCLEOTIDE SEQUENCE</scope>
    <source>
        <strain evidence="2">Farmed</strain>
    </source>
</reference>
<feature type="transmembrane region" description="Helical" evidence="1">
    <location>
        <begin position="124"/>
        <end position="144"/>
    </location>
</feature>
<proteinExistence type="predicted"/>
<keyword evidence="1" id="KW-1133">Transmembrane helix</keyword>
<evidence type="ECO:0000313" key="2">
    <source>
        <dbReference type="EMBL" id="CAE1310503.1"/>
    </source>
</evidence>